<sequence>MKTTKPLIATMLAGALLATATPAIASVPDQSDTAQSIELSSGQAQELQEEMQSNGVLPSDQGPLLEGLEAGVLPEADRPGEVEPVSVEEIVDGDSTEVRSTYSDGSIGILTVSGGEHTTDTASGVIQTRAAAPITYVKGARIAYDGISFAYSFKANYHYRKTTRITKVSQAVVHRAIGHSISGKSLRVITEKSTSKSNPAMAQFSFDMTAFNVLWSRTVTLTLKGHGSWSNVSTNL</sequence>
<dbReference type="Proteomes" id="UP000291832">
    <property type="component" value="Unassembled WGS sequence"/>
</dbReference>
<accession>A0A4Q7U3F2</accession>
<proteinExistence type="predicted"/>
<protein>
    <submittedName>
        <fullName evidence="2">Uncharacterized protein</fullName>
    </submittedName>
</protein>
<comment type="caution">
    <text evidence="2">The sequence shown here is derived from an EMBL/GenBank/DDBJ whole genome shotgun (WGS) entry which is preliminary data.</text>
</comment>
<keyword evidence="1" id="KW-0732">Signal</keyword>
<feature type="chain" id="PRO_5020449522" evidence="1">
    <location>
        <begin position="26"/>
        <end position="236"/>
    </location>
</feature>
<reference evidence="2 3" key="1">
    <citation type="journal article" date="2015" name="Stand. Genomic Sci.">
        <title>Genomic Encyclopedia of Bacterial and Archaeal Type Strains, Phase III: the genomes of soil and plant-associated and newly described type strains.</title>
        <authorList>
            <person name="Whitman W.B."/>
            <person name="Woyke T."/>
            <person name="Klenk H.P."/>
            <person name="Zhou Y."/>
            <person name="Lilburn T.G."/>
            <person name="Beck B.J."/>
            <person name="De Vos P."/>
            <person name="Vandamme P."/>
            <person name="Eisen J.A."/>
            <person name="Garrity G."/>
            <person name="Hugenholtz P."/>
            <person name="Kyrpides N.C."/>
        </authorList>
    </citation>
    <scope>NUCLEOTIDE SEQUENCE [LARGE SCALE GENOMIC DNA]</scope>
    <source>
        <strain evidence="2 3">RF6</strain>
    </source>
</reference>
<evidence type="ECO:0000256" key="1">
    <source>
        <dbReference type="SAM" id="SignalP"/>
    </source>
</evidence>
<dbReference type="AlphaFoldDB" id="A0A4Q7U3F2"/>
<dbReference type="RefSeq" id="WP_130453076.1">
    <property type="nucleotide sequence ID" value="NZ_QYAG01000001.1"/>
</dbReference>
<evidence type="ECO:0000313" key="2">
    <source>
        <dbReference type="EMBL" id="RZT66722.1"/>
    </source>
</evidence>
<evidence type="ECO:0000313" key="3">
    <source>
        <dbReference type="Proteomes" id="UP000291832"/>
    </source>
</evidence>
<gene>
    <name evidence="2" type="ORF">EV139_0849</name>
</gene>
<organism evidence="2 3">
    <name type="scientific">Leucobacter luti</name>
    <dbReference type="NCBI Taxonomy" id="340320"/>
    <lineage>
        <taxon>Bacteria</taxon>
        <taxon>Bacillati</taxon>
        <taxon>Actinomycetota</taxon>
        <taxon>Actinomycetes</taxon>
        <taxon>Micrococcales</taxon>
        <taxon>Microbacteriaceae</taxon>
        <taxon>Leucobacter</taxon>
    </lineage>
</organism>
<name>A0A4Q7U3F2_9MICO</name>
<feature type="signal peptide" evidence="1">
    <location>
        <begin position="1"/>
        <end position="25"/>
    </location>
</feature>
<keyword evidence="3" id="KW-1185">Reference proteome</keyword>
<dbReference type="EMBL" id="SHKI01000003">
    <property type="protein sequence ID" value="RZT66722.1"/>
    <property type="molecule type" value="Genomic_DNA"/>
</dbReference>